<name>A0ABQ9IDD3_9NEOP</name>
<organism evidence="1 2">
    <name type="scientific">Dryococelus australis</name>
    <dbReference type="NCBI Taxonomy" id="614101"/>
    <lineage>
        <taxon>Eukaryota</taxon>
        <taxon>Metazoa</taxon>
        <taxon>Ecdysozoa</taxon>
        <taxon>Arthropoda</taxon>
        <taxon>Hexapoda</taxon>
        <taxon>Insecta</taxon>
        <taxon>Pterygota</taxon>
        <taxon>Neoptera</taxon>
        <taxon>Polyneoptera</taxon>
        <taxon>Phasmatodea</taxon>
        <taxon>Verophasmatodea</taxon>
        <taxon>Anareolatae</taxon>
        <taxon>Phasmatidae</taxon>
        <taxon>Eurycanthinae</taxon>
        <taxon>Dryococelus</taxon>
    </lineage>
</organism>
<reference evidence="1 2" key="1">
    <citation type="submission" date="2023-02" db="EMBL/GenBank/DDBJ databases">
        <title>LHISI_Scaffold_Assembly.</title>
        <authorList>
            <person name="Stuart O.P."/>
            <person name="Cleave R."/>
            <person name="Magrath M.J.L."/>
            <person name="Mikheyev A.S."/>
        </authorList>
    </citation>
    <scope>NUCLEOTIDE SEQUENCE [LARGE SCALE GENOMIC DNA]</scope>
    <source>
        <strain evidence="1">Daus_M_001</strain>
        <tissue evidence="1">Leg muscle</tissue>
    </source>
</reference>
<sequence length="239" mass="26825">MLESVMDKTMAKKLMDTLKEFINVFEITIHKLKSSGGSISDAEIITLLLSLMLETIDIIFSKHPEDVDLNYVKNALLQEELQQSNKTSNEERLVAFNSKKKFVSNRWKNKYMRNSGNKTEANVPFRFNCYNRGCKGHKKSECKFSLRNCNVSSTSDHQGYESDGGTTFVAANRNQNANSVSCPKSSTIRFVIDSGATNHMINKKYEEHLVNTMDVNLSIAVAKSGVQLQGHKSGTLKQA</sequence>
<evidence type="ECO:0008006" key="3">
    <source>
        <dbReference type="Google" id="ProtNLM"/>
    </source>
</evidence>
<accession>A0ABQ9IDD3</accession>
<gene>
    <name evidence="1" type="ORF">PR048_006832</name>
</gene>
<comment type="caution">
    <text evidence="1">The sequence shown here is derived from an EMBL/GenBank/DDBJ whole genome shotgun (WGS) entry which is preliminary data.</text>
</comment>
<evidence type="ECO:0000313" key="2">
    <source>
        <dbReference type="Proteomes" id="UP001159363"/>
    </source>
</evidence>
<protein>
    <recommendedName>
        <fullName evidence="3">CCHC-type domain-containing protein</fullName>
    </recommendedName>
</protein>
<evidence type="ECO:0000313" key="1">
    <source>
        <dbReference type="EMBL" id="KAJ8894220.1"/>
    </source>
</evidence>
<dbReference type="Proteomes" id="UP001159363">
    <property type="component" value="Chromosome 2"/>
</dbReference>
<keyword evidence="2" id="KW-1185">Reference proteome</keyword>
<dbReference type="EMBL" id="JARBHB010000002">
    <property type="protein sequence ID" value="KAJ8894220.1"/>
    <property type="molecule type" value="Genomic_DNA"/>
</dbReference>
<proteinExistence type="predicted"/>